<sequence length="115" mass="13165">MRTIITDEIVQYYVVNKELEMSAGKVAAQVAHVADKITYLQKGAEKYEEWHSKDHPKIILVAKEKELRKLIALGWVHVIDNGRTEIPSGSLTVVGCKPDYKSVLQPVVKRYQLYR</sequence>
<dbReference type="GO" id="GO:0004045">
    <property type="term" value="F:peptidyl-tRNA hydrolase activity"/>
    <property type="evidence" value="ECO:0007669"/>
    <property type="project" value="UniProtKB-EC"/>
</dbReference>
<organism evidence="5 6">
    <name type="scientific">Paenibacillus medicaginis</name>
    <dbReference type="NCBI Taxonomy" id="1470560"/>
    <lineage>
        <taxon>Bacteria</taxon>
        <taxon>Bacillati</taxon>
        <taxon>Bacillota</taxon>
        <taxon>Bacilli</taxon>
        <taxon>Bacillales</taxon>
        <taxon>Paenibacillaceae</taxon>
        <taxon>Paenibacillus</taxon>
    </lineage>
</organism>
<keyword evidence="2 5" id="KW-0378">Hydrolase</keyword>
<dbReference type="PANTHER" id="PTHR12649">
    <property type="entry name" value="PEPTIDYL-TRNA HYDROLASE 2"/>
    <property type="match status" value="1"/>
</dbReference>
<dbReference type="Pfam" id="PF01981">
    <property type="entry name" value="PTH2"/>
    <property type="match status" value="1"/>
</dbReference>
<comment type="similarity">
    <text evidence="3">Belongs to the PTH2 family.</text>
</comment>
<dbReference type="EMBL" id="JBHIRY010000001">
    <property type="protein sequence ID" value="MFB5759065.1"/>
    <property type="molecule type" value="Genomic_DNA"/>
</dbReference>
<name>A0ABV5BV98_9BACL</name>
<dbReference type="EC" id="3.1.1.29" evidence="1"/>
<keyword evidence="6" id="KW-1185">Reference proteome</keyword>
<dbReference type="SUPFAM" id="SSF102462">
    <property type="entry name" value="Peptidyl-tRNA hydrolase II"/>
    <property type="match status" value="1"/>
</dbReference>
<dbReference type="RefSeq" id="WP_375518317.1">
    <property type="nucleotide sequence ID" value="NZ_JBHIRY010000001.1"/>
</dbReference>
<evidence type="ECO:0000256" key="3">
    <source>
        <dbReference type="ARBA" id="ARBA00038050"/>
    </source>
</evidence>
<dbReference type="InterPro" id="IPR002833">
    <property type="entry name" value="PTH2"/>
</dbReference>
<reference evidence="5 6" key="1">
    <citation type="submission" date="2024-09" db="EMBL/GenBank/DDBJ databases">
        <title>Paenibacillus zeirhizospherea sp. nov., isolated from surface of the maize (Zea mays) roots in a horticulture field, Hungary.</title>
        <authorList>
            <person name="Marton D."/>
            <person name="Farkas M."/>
            <person name="Bedics A."/>
            <person name="Toth E."/>
            <person name="Tancsics A."/>
            <person name="Boka K."/>
            <person name="Marati G."/>
            <person name="Kriszt B."/>
            <person name="Cserhati M."/>
        </authorList>
    </citation>
    <scope>NUCLEOTIDE SEQUENCE [LARGE SCALE GENOMIC DNA]</scope>
    <source>
        <strain evidence="5 6">JCM 18446</strain>
    </source>
</reference>
<dbReference type="Gene3D" id="3.40.1490.10">
    <property type="entry name" value="Bit1"/>
    <property type="match status" value="1"/>
</dbReference>
<evidence type="ECO:0000313" key="6">
    <source>
        <dbReference type="Proteomes" id="UP001580430"/>
    </source>
</evidence>
<evidence type="ECO:0000256" key="2">
    <source>
        <dbReference type="ARBA" id="ARBA00022801"/>
    </source>
</evidence>
<proteinExistence type="inferred from homology"/>
<gene>
    <name evidence="5" type="ORF">ACE5LO_01530</name>
</gene>
<evidence type="ECO:0000256" key="4">
    <source>
        <dbReference type="ARBA" id="ARBA00048707"/>
    </source>
</evidence>
<evidence type="ECO:0000256" key="1">
    <source>
        <dbReference type="ARBA" id="ARBA00013260"/>
    </source>
</evidence>
<comment type="caution">
    <text evidence="5">The sequence shown here is derived from an EMBL/GenBank/DDBJ whole genome shotgun (WGS) entry which is preliminary data.</text>
</comment>
<comment type="catalytic activity">
    <reaction evidence="4">
        <text>an N-acyl-L-alpha-aminoacyl-tRNA + H2O = an N-acyl-L-amino acid + a tRNA + H(+)</text>
        <dbReference type="Rhea" id="RHEA:54448"/>
        <dbReference type="Rhea" id="RHEA-COMP:10123"/>
        <dbReference type="Rhea" id="RHEA-COMP:13883"/>
        <dbReference type="ChEBI" id="CHEBI:15377"/>
        <dbReference type="ChEBI" id="CHEBI:15378"/>
        <dbReference type="ChEBI" id="CHEBI:59874"/>
        <dbReference type="ChEBI" id="CHEBI:78442"/>
        <dbReference type="ChEBI" id="CHEBI:138191"/>
        <dbReference type="EC" id="3.1.1.29"/>
    </reaction>
</comment>
<dbReference type="Proteomes" id="UP001580430">
    <property type="component" value="Unassembled WGS sequence"/>
</dbReference>
<evidence type="ECO:0000313" key="5">
    <source>
        <dbReference type="EMBL" id="MFB5759065.1"/>
    </source>
</evidence>
<dbReference type="InterPro" id="IPR023476">
    <property type="entry name" value="Pep_tRNA_hydro_II_dom_sf"/>
</dbReference>
<dbReference type="PANTHER" id="PTHR12649:SF11">
    <property type="entry name" value="PEPTIDYL-TRNA HYDROLASE 2, MITOCHONDRIAL"/>
    <property type="match status" value="1"/>
</dbReference>
<protein>
    <recommendedName>
        <fullName evidence="1">peptidyl-tRNA hydrolase</fullName>
        <ecNumber evidence="1">3.1.1.29</ecNumber>
    </recommendedName>
</protein>
<accession>A0ABV5BV98</accession>